<proteinExistence type="predicted"/>
<feature type="domain" description="F-box" evidence="1">
    <location>
        <begin position="4"/>
        <end position="39"/>
    </location>
</feature>
<name>A0A9P6DVW9_9AGAM</name>
<dbReference type="InterPro" id="IPR001810">
    <property type="entry name" value="F-box_dom"/>
</dbReference>
<keyword evidence="3" id="KW-1185">Reference proteome</keyword>
<dbReference type="EMBL" id="MU128991">
    <property type="protein sequence ID" value="KAF9512125.1"/>
    <property type="molecule type" value="Genomic_DNA"/>
</dbReference>
<dbReference type="SUPFAM" id="SSF101908">
    <property type="entry name" value="Putative isomerase YbhE"/>
    <property type="match status" value="1"/>
</dbReference>
<comment type="caution">
    <text evidence="2">The sequence shown here is derived from an EMBL/GenBank/DDBJ whole genome shotgun (WGS) entry which is preliminary data.</text>
</comment>
<protein>
    <recommendedName>
        <fullName evidence="1">F-box domain-containing protein</fullName>
    </recommendedName>
</protein>
<organism evidence="2 3">
    <name type="scientific">Hydnum rufescens UP504</name>
    <dbReference type="NCBI Taxonomy" id="1448309"/>
    <lineage>
        <taxon>Eukaryota</taxon>
        <taxon>Fungi</taxon>
        <taxon>Dikarya</taxon>
        <taxon>Basidiomycota</taxon>
        <taxon>Agaricomycotina</taxon>
        <taxon>Agaricomycetes</taxon>
        <taxon>Cantharellales</taxon>
        <taxon>Hydnaceae</taxon>
        <taxon>Hydnum</taxon>
    </lineage>
</organism>
<accession>A0A9P6DVW9</accession>
<dbReference type="Proteomes" id="UP000886523">
    <property type="component" value="Unassembled WGS sequence"/>
</dbReference>
<reference evidence="2" key="1">
    <citation type="journal article" date="2020" name="Nat. Commun.">
        <title>Large-scale genome sequencing of mycorrhizal fungi provides insights into the early evolution of symbiotic traits.</title>
        <authorList>
            <person name="Miyauchi S."/>
            <person name="Kiss E."/>
            <person name="Kuo A."/>
            <person name="Drula E."/>
            <person name="Kohler A."/>
            <person name="Sanchez-Garcia M."/>
            <person name="Morin E."/>
            <person name="Andreopoulos B."/>
            <person name="Barry K.W."/>
            <person name="Bonito G."/>
            <person name="Buee M."/>
            <person name="Carver A."/>
            <person name="Chen C."/>
            <person name="Cichocki N."/>
            <person name="Clum A."/>
            <person name="Culley D."/>
            <person name="Crous P.W."/>
            <person name="Fauchery L."/>
            <person name="Girlanda M."/>
            <person name="Hayes R.D."/>
            <person name="Keri Z."/>
            <person name="LaButti K."/>
            <person name="Lipzen A."/>
            <person name="Lombard V."/>
            <person name="Magnuson J."/>
            <person name="Maillard F."/>
            <person name="Murat C."/>
            <person name="Nolan M."/>
            <person name="Ohm R.A."/>
            <person name="Pangilinan J."/>
            <person name="Pereira M.F."/>
            <person name="Perotto S."/>
            <person name="Peter M."/>
            <person name="Pfister S."/>
            <person name="Riley R."/>
            <person name="Sitrit Y."/>
            <person name="Stielow J.B."/>
            <person name="Szollosi G."/>
            <person name="Zifcakova L."/>
            <person name="Stursova M."/>
            <person name="Spatafora J.W."/>
            <person name="Tedersoo L."/>
            <person name="Vaario L.M."/>
            <person name="Yamada A."/>
            <person name="Yan M."/>
            <person name="Wang P."/>
            <person name="Xu J."/>
            <person name="Bruns T."/>
            <person name="Baldrian P."/>
            <person name="Vilgalys R."/>
            <person name="Dunand C."/>
            <person name="Henrissat B."/>
            <person name="Grigoriev I.V."/>
            <person name="Hibbett D."/>
            <person name="Nagy L.G."/>
            <person name="Martin F.M."/>
        </authorList>
    </citation>
    <scope>NUCLEOTIDE SEQUENCE</scope>
    <source>
        <strain evidence="2">UP504</strain>
    </source>
</reference>
<dbReference type="Pfam" id="PF00646">
    <property type="entry name" value="F-box"/>
    <property type="match status" value="1"/>
</dbReference>
<sequence>MAKIDELSHELILSILEYLRLPEIALLSSLSKDWSSFVQAYSPVIYRQAAILHGWVQCGQSLKDSTKTLSDCSDWLDDAMTWRDLWSGQRFIEVDRCWNFSSNRRPGIRSVWADYPPVLPHRIKLDPEERTVLSTTDVGGIIVRCEATSETLWSLSPTHVRSYAHLEYSNGFMIFDRPGNCHEVWVRKSQIPHLAESFSFEPDLWQQDASQSASLEAPSGDLRGQYAPYAVLHNPSHVRAYRFVYPFLLVASEHNCCVFIWDVPSRTVVETFSLRSAFSEEENIEEDMNLEDIGEDIFRDGLRSINYVELSSTHVFVCFSSRLAVFERGRDPASTGQNSSESSESRKTVLELPRDFVRLSASRPLQAWVNIERNADICPVMPTDGTYDQLLPYVDFRAVHVSPDGQQVVAVTREGVLFYIREFSELVALLRDPTPEKLKSASPQLWLLDTRISFENLAFDGARIAFSTVGANDT</sequence>
<evidence type="ECO:0000313" key="2">
    <source>
        <dbReference type="EMBL" id="KAF9512125.1"/>
    </source>
</evidence>
<evidence type="ECO:0000313" key="3">
    <source>
        <dbReference type="Proteomes" id="UP000886523"/>
    </source>
</evidence>
<gene>
    <name evidence="2" type="ORF">BS47DRAFT_1394549</name>
</gene>
<dbReference type="AlphaFoldDB" id="A0A9P6DVW9"/>
<evidence type="ECO:0000259" key="1">
    <source>
        <dbReference type="Pfam" id="PF00646"/>
    </source>
</evidence>
<dbReference type="OrthoDB" id="550575at2759"/>